<name>A0ABR3EW67_9AGAR</name>
<gene>
    <name evidence="2" type="ORF">V5O48_014827</name>
</gene>
<organism evidence="2 3">
    <name type="scientific">Marasmius crinis-equi</name>
    <dbReference type="NCBI Taxonomy" id="585013"/>
    <lineage>
        <taxon>Eukaryota</taxon>
        <taxon>Fungi</taxon>
        <taxon>Dikarya</taxon>
        <taxon>Basidiomycota</taxon>
        <taxon>Agaricomycotina</taxon>
        <taxon>Agaricomycetes</taxon>
        <taxon>Agaricomycetidae</taxon>
        <taxon>Agaricales</taxon>
        <taxon>Marasmiineae</taxon>
        <taxon>Marasmiaceae</taxon>
        <taxon>Marasmius</taxon>
    </lineage>
</organism>
<dbReference type="Proteomes" id="UP001465976">
    <property type="component" value="Unassembled WGS sequence"/>
</dbReference>
<evidence type="ECO:0000313" key="2">
    <source>
        <dbReference type="EMBL" id="KAL0567162.1"/>
    </source>
</evidence>
<feature type="region of interest" description="Disordered" evidence="1">
    <location>
        <begin position="61"/>
        <end position="80"/>
    </location>
</feature>
<protein>
    <submittedName>
        <fullName evidence="2">Uncharacterized protein</fullName>
    </submittedName>
</protein>
<evidence type="ECO:0000256" key="1">
    <source>
        <dbReference type="SAM" id="MobiDB-lite"/>
    </source>
</evidence>
<feature type="non-terminal residue" evidence="2">
    <location>
        <position position="410"/>
    </location>
</feature>
<comment type="caution">
    <text evidence="2">The sequence shown here is derived from an EMBL/GenBank/DDBJ whole genome shotgun (WGS) entry which is preliminary data.</text>
</comment>
<feature type="compositionally biased region" description="Low complexity" evidence="1">
    <location>
        <begin position="213"/>
        <end position="228"/>
    </location>
</feature>
<dbReference type="Gene3D" id="1.10.30.10">
    <property type="entry name" value="High mobility group box domain"/>
    <property type="match status" value="1"/>
</dbReference>
<dbReference type="InterPro" id="IPR036910">
    <property type="entry name" value="HMG_box_dom_sf"/>
</dbReference>
<evidence type="ECO:0000313" key="3">
    <source>
        <dbReference type="Proteomes" id="UP001465976"/>
    </source>
</evidence>
<feature type="region of interest" description="Disordered" evidence="1">
    <location>
        <begin position="163"/>
        <end position="248"/>
    </location>
</feature>
<sequence>MYPVATIVVMCGHLDWIGFQATQALTAIVSVSDLSHPQSQTAEQDFDLDLPSQLTARITSTNTANYGRHSPSTKRRSPPPYEAVATATYKLTKAHEKWLVNEGHWVAYFWALEQSEQKKGAKKKWFEGSNIPVAFKAGFAAEVPLEVISKPILRFFTNRARETKTGKLDPPQAIHTVPPAGVETPSQPTAQPEVGTSATPATDTQVPPPPSTDTPAAVPAPSASANTPLGTPPPDVGSPATTDPSNVKRRAISARQLYGETFKDEIKEEATKRANGQGGGSYLTVYQAVLSERFNSLSREEKSDYEDKAKAASELQSRKPPLEHLLSNQEALVYLATTVLKGLIGDDWGQAGDVAFVVHTIKPTADSKEPEIRMASITGMNSKPFKVAEEHQEQWEELFLQPLKDWYCGE</sequence>
<keyword evidence="3" id="KW-1185">Reference proteome</keyword>
<proteinExistence type="predicted"/>
<dbReference type="EMBL" id="JBAHYK010001656">
    <property type="protein sequence ID" value="KAL0567162.1"/>
    <property type="molecule type" value="Genomic_DNA"/>
</dbReference>
<accession>A0ABR3EW67</accession>
<feature type="compositionally biased region" description="Polar residues" evidence="1">
    <location>
        <begin position="184"/>
        <end position="201"/>
    </location>
</feature>
<reference evidence="2 3" key="1">
    <citation type="submission" date="2024-02" db="EMBL/GenBank/DDBJ databases">
        <title>A draft genome for the cacao thread blight pathogen Marasmius crinis-equi.</title>
        <authorList>
            <person name="Cohen S.P."/>
            <person name="Baruah I.K."/>
            <person name="Amoako-Attah I."/>
            <person name="Bukari Y."/>
            <person name="Meinhardt L.W."/>
            <person name="Bailey B.A."/>
        </authorList>
    </citation>
    <scope>NUCLEOTIDE SEQUENCE [LARGE SCALE GENOMIC DNA]</scope>
    <source>
        <strain evidence="2 3">GH-76</strain>
    </source>
</reference>